<protein>
    <submittedName>
        <fullName evidence="1">Uncharacterized protein</fullName>
    </submittedName>
</protein>
<dbReference type="KEGG" id="dmu:Desmu_1056"/>
<name>E8RA32_DESM0</name>
<evidence type="ECO:0000313" key="1">
    <source>
        <dbReference type="EMBL" id="ADV65358.1"/>
    </source>
</evidence>
<proteinExistence type="predicted"/>
<dbReference type="AlphaFoldDB" id="E8RA32"/>
<organism evidence="1 2">
    <name type="scientific">Desulfurococcus mucosus (strain ATCC 35584 / DSM 2162 / JCM 9187 / O7/1)</name>
    <dbReference type="NCBI Taxonomy" id="765177"/>
    <lineage>
        <taxon>Archaea</taxon>
        <taxon>Thermoproteota</taxon>
        <taxon>Thermoprotei</taxon>
        <taxon>Desulfurococcales</taxon>
        <taxon>Desulfurococcaceae</taxon>
        <taxon>Desulfurococcus</taxon>
    </lineage>
</organism>
<dbReference type="STRING" id="765177.Desmu_1056"/>
<sequence>MQLLQEPGDGFDVKKYVSKLTSLEEDARRLSRSLVGFLSSSQSTRLIVAYSGHGYLPASCMFWHTVTMDEEKSILLLDASSTALYILAYRDPTPIVAYAPAPSASFLNMLQVARVMGHPYAAFTGKPSGGREAEVLEGYGLLYTASQGELDSSLAMSIAVYHALAELYGGRLAKRGARILGHSREGFTPVVEGLIEAYGDAVSWMLSHRSLTVTSGRLLESSSLYLVEALRRRGVDARYEHPEMLRGPGDALVAGTGVEEYYLRELKHRFSSTGIVVRELVVNTDPVEANIYLAILANYIASTHLDH</sequence>
<reference evidence="1 2" key="2">
    <citation type="journal article" date="2011" name="Stand. Genomic Sci.">
        <title>Complete genome sequence of Desulfurococcus mucosus type strain (O7/1).</title>
        <authorList>
            <person name="Wirth R."/>
            <person name="Chertkov O."/>
            <person name="Held B."/>
            <person name="Lapidus A."/>
            <person name="Nolan M."/>
            <person name="Lucas S."/>
            <person name="Hammon N."/>
            <person name="Deshpande S."/>
            <person name="Cheng J.F."/>
            <person name="Tapia R."/>
            <person name="Han C."/>
            <person name="Goodwin L."/>
            <person name="Pitluck S."/>
            <person name="Liolios K."/>
            <person name="Ioanna P."/>
            <person name="Ivanova N."/>
            <person name="Mavromatis K."/>
            <person name="Mikhailova N."/>
            <person name="Pati A."/>
            <person name="Chen A."/>
            <person name="Palaniappan K."/>
            <person name="Land M."/>
            <person name="Hauser L."/>
            <person name="Chang Y.J."/>
            <person name="Jeffries C.D."/>
            <person name="Bilek Y."/>
            <person name="Hader T."/>
            <person name="Rohde M."/>
            <person name="Spring S."/>
            <person name="Sikorski J."/>
            <person name="Goker M."/>
            <person name="Woyke T."/>
            <person name="Bristow J."/>
            <person name="Eisen J.A."/>
            <person name="Markowitz V."/>
            <person name="Hugenholtz P."/>
            <person name="Kyrpides N.C."/>
            <person name="Klenk H.P."/>
        </authorList>
    </citation>
    <scope>NUCLEOTIDE SEQUENCE [LARGE SCALE GENOMIC DNA]</scope>
    <source>
        <strain evidence="2">ATCC 35584 / DSM 2162 / JCM 9187 / O7/1</strain>
    </source>
</reference>
<dbReference type="HOGENOM" id="CLU_907940_0_0_2"/>
<dbReference type="eggNOG" id="arCOG05960">
    <property type="taxonomic scope" value="Archaea"/>
</dbReference>
<reference evidence="2" key="1">
    <citation type="submission" date="2010-11" db="EMBL/GenBank/DDBJ databases">
        <title>The complete genome of Desulfurococcus mucosus DSM 2162.</title>
        <authorList>
            <consortium name="US DOE Joint Genome Institute (JGI-PGF)"/>
            <person name="Lucas S."/>
            <person name="Copeland A."/>
            <person name="Lapidus A."/>
            <person name="Bruce D."/>
            <person name="Goodwin L."/>
            <person name="Pitluck S."/>
            <person name="Kyrpides N."/>
            <person name="Mavromatis K."/>
            <person name="Pagani I."/>
            <person name="Ivanova N."/>
            <person name="Ovchinnikova G."/>
            <person name="Chertkov O."/>
            <person name="Held B."/>
            <person name="Brettin T."/>
            <person name="Detter J.C."/>
            <person name="Tapia R."/>
            <person name="Han C."/>
            <person name="Land M."/>
            <person name="Hauser L."/>
            <person name="Markowitz V."/>
            <person name="Cheng J.-F."/>
            <person name="Hugenholtz P."/>
            <person name="Woyke T."/>
            <person name="Wu D."/>
            <person name="Wirth R."/>
            <person name="Bilek Y."/>
            <person name="Hader T."/>
            <person name="Klenk H.-P."/>
            <person name="Eisen J.A."/>
        </authorList>
    </citation>
    <scope>NUCLEOTIDE SEQUENCE [LARGE SCALE GENOMIC DNA]</scope>
    <source>
        <strain evidence="2">ATCC 35584 / DSM 2162 / JCM 9187 / O7/1</strain>
    </source>
</reference>
<dbReference type="GeneID" id="10153763"/>
<accession>E8RA32</accession>
<dbReference type="EMBL" id="CP002363">
    <property type="protein sequence ID" value="ADV65358.1"/>
    <property type="molecule type" value="Genomic_DNA"/>
</dbReference>
<evidence type="ECO:0000313" key="2">
    <source>
        <dbReference type="Proteomes" id="UP000001068"/>
    </source>
</evidence>
<keyword evidence="2" id="KW-1185">Reference proteome</keyword>
<gene>
    <name evidence="1" type="ordered locus">Desmu_1056</name>
</gene>
<dbReference type="Proteomes" id="UP000001068">
    <property type="component" value="Chromosome"/>
</dbReference>
<dbReference type="RefSeq" id="WP_013562580.1">
    <property type="nucleotide sequence ID" value="NC_014961.1"/>
</dbReference>